<comment type="caution">
    <text evidence="5">The sequence shown here is derived from an EMBL/GenBank/DDBJ whole genome shotgun (WGS) entry which is preliminary data.</text>
</comment>
<feature type="domain" description="JmjC" evidence="4">
    <location>
        <begin position="127"/>
        <end position="325"/>
    </location>
</feature>
<evidence type="ECO:0000256" key="2">
    <source>
        <dbReference type="ARBA" id="ARBA00047762"/>
    </source>
</evidence>
<evidence type="ECO:0000313" key="5">
    <source>
        <dbReference type="EMBL" id="KAI6650209.1"/>
    </source>
</evidence>
<dbReference type="SUPFAM" id="SSF51197">
    <property type="entry name" value="Clavaminate synthase-like"/>
    <property type="match status" value="1"/>
</dbReference>
<dbReference type="InterPro" id="IPR003347">
    <property type="entry name" value="JmjC_dom"/>
</dbReference>
<dbReference type="PANTHER" id="PTHR12480">
    <property type="entry name" value="ARGININE DEMETHYLASE AND LYSYL-HYDROXYLASE JMJD"/>
    <property type="match status" value="1"/>
</dbReference>
<dbReference type="Gene3D" id="2.60.120.650">
    <property type="entry name" value="Cupin"/>
    <property type="match status" value="1"/>
</dbReference>
<evidence type="ECO:0000256" key="1">
    <source>
        <dbReference type="ARBA" id="ARBA00038068"/>
    </source>
</evidence>
<dbReference type="SMART" id="SM00558">
    <property type="entry name" value="JmjC"/>
    <property type="match status" value="1"/>
</dbReference>
<dbReference type="Pfam" id="PF13621">
    <property type="entry name" value="Cupin_8"/>
    <property type="match status" value="1"/>
</dbReference>
<evidence type="ECO:0000313" key="6">
    <source>
        <dbReference type="Proteomes" id="UP001165289"/>
    </source>
</evidence>
<proteinExistence type="inferred from homology"/>
<dbReference type="GO" id="GO:0005737">
    <property type="term" value="C:cytoplasm"/>
    <property type="evidence" value="ECO:0007669"/>
    <property type="project" value="TreeGrafter"/>
</dbReference>
<dbReference type="AlphaFoldDB" id="A0AAV7JNW4"/>
<name>A0AAV7JNW4_9METZ</name>
<gene>
    <name evidence="5" type="ORF">LOD99_6126</name>
</gene>
<comment type="similarity">
    <text evidence="1">Belongs to the JMJD6 family.</text>
</comment>
<dbReference type="InterPro" id="IPR050910">
    <property type="entry name" value="JMJD6_ArgDemeth/LysHydrox"/>
</dbReference>
<dbReference type="Proteomes" id="UP001165289">
    <property type="component" value="Unassembled WGS sequence"/>
</dbReference>
<dbReference type="PROSITE" id="PS51184">
    <property type="entry name" value="JMJC"/>
    <property type="match status" value="1"/>
</dbReference>
<dbReference type="GO" id="GO:0016706">
    <property type="term" value="F:2-oxoglutarate-dependent dioxygenase activity"/>
    <property type="evidence" value="ECO:0007669"/>
    <property type="project" value="TreeGrafter"/>
</dbReference>
<keyword evidence="6" id="KW-1185">Reference proteome</keyword>
<organism evidence="5 6">
    <name type="scientific">Oopsacas minuta</name>
    <dbReference type="NCBI Taxonomy" id="111878"/>
    <lineage>
        <taxon>Eukaryota</taxon>
        <taxon>Metazoa</taxon>
        <taxon>Porifera</taxon>
        <taxon>Hexactinellida</taxon>
        <taxon>Hexasterophora</taxon>
        <taxon>Lyssacinosida</taxon>
        <taxon>Leucopsacidae</taxon>
        <taxon>Oopsacas</taxon>
    </lineage>
</organism>
<evidence type="ECO:0000256" key="3">
    <source>
        <dbReference type="ARBA" id="ARBA00082904"/>
    </source>
</evidence>
<dbReference type="GO" id="GO:0043565">
    <property type="term" value="F:sequence-specific DNA binding"/>
    <property type="evidence" value="ECO:0007669"/>
    <property type="project" value="TreeGrafter"/>
</dbReference>
<sequence>MEFLFQFRENLLVEEFFSEFLYPNRPCLISNLTTDWNANEWCNDDKIHFDFLKSAFGELTVPVANCDAKEFNSNPKSEWLFKEYLSYWQHNTQLDLCRAIDSNKLNDSENCSNVTSNNLYLKDWHFTRDVISYSAYKTPLIFTSDWLNEFYSQKIDTRDDYKFVYMGTKGTWTPLHYDVFRSYSWSSNVVGTKMWILFPSGDEVCLKNIRGELVYNVMPVLKGSLAGKYVQNILNGNFDVNEHFREFSINTEGFSQLKGSELFIKENSPKIIRVVIILQRKGETIFVPSGWHHQVHNLDDVISVNHNWINACNVHEMWDNLSSELDRVKESISDCIEMEGWHAQCQLILLSLAGMNYSMFCEFILIISLPRLLQMKLLSQKNSELHYLIQILDHIIKYISEFLIEQKEFKFHSNEQLSEYISTFVPSPNNLDTYLPPYLSISAPSLHKHIIFIFFELSRILSVLKELIESKDFELYINNSELFATMNAFFIDLTSIWTADDNNNEN</sequence>
<dbReference type="GO" id="GO:0045905">
    <property type="term" value="P:positive regulation of translational termination"/>
    <property type="evidence" value="ECO:0007669"/>
    <property type="project" value="TreeGrafter"/>
</dbReference>
<evidence type="ECO:0000259" key="4">
    <source>
        <dbReference type="PROSITE" id="PS51184"/>
    </source>
</evidence>
<dbReference type="PANTHER" id="PTHR12480:SF6">
    <property type="entry name" value="2-OXOGLUTARATE AND IRON-DEPENDENT OXYGENASE JMJD4"/>
    <property type="match status" value="1"/>
</dbReference>
<accession>A0AAV7JNW4</accession>
<dbReference type="GO" id="GO:0005634">
    <property type="term" value="C:nucleus"/>
    <property type="evidence" value="ECO:0007669"/>
    <property type="project" value="TreeGrafter"/>
</dbReference>
<protein>
    <recommendedName>
        <fullName evidence="3">Jumonji domain-containing protein 4</fullName>
    </recommendedName>
</protein>
<reference evidence="5 6" key="1">
    <citation type="journal article" date="2023" name="BMC Biol.">
        <title>The compact genome of the sponge Oopsacas minuta (Hexactinellida) is lacking key metazoan core genes.</title>
        <authorList>
            <person name="Santini S."/>
            <person name="Schenkelaars Q."/>
            <person name="Jourda C."/>
            <person name="Duchesne M."/>
            <person name="Belahbib H."/>
            <person name="Rocher C."/>
            <person name="Selva M."/>
            <person name="Riesgo A."/>
            <person name="Vervoort M."/>
            <person name="Leys S.P."/>
            <person name="Kodjabachian L."/>
            <person name="Le Bivic A."/>
            <person name="Borchiellini C."/>
            <person name="Claverie J.M."/>
            <person name="Renard E."/>
        </authorList>
    </citation>
    <scope>NUCLEOTIDE SEQUENCE [LARGE SCALE GENOMIC DNA]</scope>
    <source>
        <strain evidence="5">SPO-2</strain>
    </source>
</reference>
<dbReference type="EMBL" id="JAKMXF010000313">
    <property type="protein sequence ID" value="KAI6650209.1"/>
    <property type="molecule type" value="Genomic_DNA"/>
</dbReference>
<dbReference type="InterPro" id="IPR041667">
    <property type="entry name" value="Cupin_8"/>
</dbReference>
<comment type="catalytic activity">
    <reaction evidence="2">
        <text>L-lysyl-[protein] + 2-oxoglutarate + O2 = 4-hydroxy-L-lysyl-[protein] + succinate + CO2</text>
        <dbReference type="Rhea" id="RHEA:57156"/>
        <dbReference type="Rhea" id="RHEA-COMP:9752"/>
        <dbReference type="Rhea" id="RHEA-COMP:15084"/>
        <dbReference type="ChEBI" id="CHEBI:15379"/>
        <dbReference type="ChEBI" id="CHEBI:16526"/>
        <dbReference type="ChEBI" id="CHEBI:16810"/>
        <dbReference type="ChEBI" id="CHEBI:29969"/>
        <dbReference type="ChEBI" id="CHEBI:30031"/>
        <dbReference type="ChEBI" id="CHEBI:141495"/>
    </reaction>
</comment>